<evidence type="ECO:0000313" key="3">
    <source>
        <dbReference type="Proteomes" id="UP000823674"/>
    </source>
</evidence>
<keyword evidence="1" id="KW-1133">Transmembrane helix</keyword>
<protein>
    <submittedName>
        <fullName evidence="2">Uncharacterized protein</fullName>
    </submittedName>
</protein>
<keyword evidence="1" id="KW-0812">Transmembrane</keyword>
<evidence type="ECO:0000313" key="2">
    <source>
        <dbReference type="EMBL" id="KAG5395618.1"/>
    </source>
</evidence>
<comment type="caution">
    <text evidence="2">The sequence shown here is derived from an EMBL/GenBank/DDBJ whole genome shotgun (WGS) entry which is preliminary data.</text>
</comment>
<keyword evidence="3" id="KW-1185">Reference proteome</keyword>
<feature type="transmembrane region" description="Helical" evidence="1">
    <location>
        <begin position="28"/>
        <end position="47"/>
    </location>
</feature>
<gene>
    <name evidence="2" type="primary">A05g500270.1_BraROA</name>
    <name evidence="2" type="ORF">IGI04_017432</name>
</gene>
<reference evidence="2 3" key="1">
    <citation type="submission" date="2021-03" db="EMBL/GenBank/DDBJ databases">
        <authorList>
            <person name="King G.J."/>
            <person name="Bancroft I."/>
            <person name="Baten A."/>
            <person name="Bloomfield J."/>
            <person name="Borpatragohain P."/>
            <person name="He Z."/>
            <person name="Irish N."/>
            <person name="Irwin J."/>
            <person name="Liu K."/>
            <person name="Mauleon R.P."/>
            <person name="Moore J."/>
            <person name="Morris R."/>
            <person name="Ostergaard L."/>
            <person name="Wang B."/>
            <person name="Wells R."/>
        </authorList>
    </citation>
    <scope>NUCLEOTIDE SEQUENCE [LARGE SCALE GENOMIC DNA]</scope>
    <source>
        <strain evidence="2">R-o-18</strain>
        <tissue evidence="2">Leaf</tissue>
    </source>
</reference>
<keyword evidence="1" id="KW-0472">Membrane</keyword>
<accession>A0ABQ7MA09</accession>
<organism evidence="2 3">
    <name type="scientific">Brassica rapa subsp. trilocularis</name>
    <dbReference type="NCBI Taxonomy" id="1813537"/>
    <lineage>
        <taxon>Eukaryota</taxon>
        <taxon>Viridiplantae</taxon>
        <taxon>Streptophyta</taxon>
        <taxon>Embryophyta</taxon>
        <taxon>Tracheophyta</taxon>
        <taxon>Spermatophyta</taxon>
        <taxon>Magnoliopsida</taxon>
        <taxon>eudicotyledons</taxon>
        <taxon>Gunneridae</taxon>
        <taxon>Pentapetalae</taxon>
        <taxon>rosids</taxon>
        <taxon>malvids</taxon>
        <taxon>Brassicales</taxon>
        <taxon>Brassicaceae</taxon>
        <taxon>Brassiceae</taxon>
        <taxon>Brassica</taxon>
    </lineage>
</organism>
<proteinExistence type="predicted"/>
<dbReference type="Proteomes" id="UP000823674">
    <property type="component" value="Chromosome A05"/>
</dbReference>
<name>A0ABQ7MA09_BRACM</name>
<sequence>MRSGLGPAYGRRVSDRAIAGTLFSSFKVSFLLFLRFLSSIALSKLWFWPSLRLRGGSASGIKTRSYGGSRRWKDVSPDQGSIPGGGGFYSSVVAGLSPGGGGFVNSVVAGLVSGMERLTQLRRRRLLSPEGRGSQSSTLPAWNP</sequence>
<evidence type="ECO:0000256" key="1">
    <source>
        <dbReference type="SAM" id="Phobius"/>
    </source>
</evidence>
<dbReference type="EMBL" id="JADBGQ010000005">
    <property type="protein sequence ID" value="KAG5395618.1"/>
    <property type="molecule type" value="Genomic_DNA"/>
</dbReference>